<organism evidence="2 3">
    <name type="scientific">Hymenobacter aranciens</name>
    <dbReference type="NCBI Taxonomy" id="3063996"/>
    <lineage>
        <taxon>Bacteria</taxon>
        <taxon>Pseudomonadati</taxon>
        <taxon>Bacteroidota</taxon>
        <taxon>Cytophagia</taxon>
        <taxon>Cytophagales</taxon>
        <taxon>Hymenobacteraceae</taxon>
        <taxon>Hymenobacter</taxon>
    </lineage>
</organism>
<protein>
    <submittedName>
        <fullName evidence="2">Helix-turn-helix domain-containing protein</fullName>
    </submittedName>
</protein>
<keyword evidence="3" id="KW-1185">Reference proteome</keyword>
<gene>
    <name evidence="2" type="ORF">Q5H93_08330</name>
</gene>
<evidence type="ECO:0000313" key="2">
    <source>
        <dbReference type="EMBL" id="MDO7874737.1"/>
    </source>
</evidence>
<feature type="domain" description="Resolvase HTH" evidence="1">
    <location>
        <begin position="14"/>
        <end position="43"/>
    </location>
</feature>
<dbReference type="Pfam" id="PF02796">
    <property type="entry name" value="HTH_7"/>
    <property type="match status" value="1"/>
</dbReference>
<sequence>MQKQRRDDEGYVKDTVVLMLNAGWGARQVAQALGLGDGTVYRYA</sequence>
<evidence type="ECO:0000259" key="1">
    <source>
        <dbReference type="Pfam" id="PF02796"/>
    </source>
</evidence>
<dbReference type="InterPro" id="IPR006120">
    <property type="entry name" value="Resolvase_HTH_dom"/>
</dbReference>
<dbReference type="RefSeq" id="WP_305006055.1">
    <property type="nucleotide sequence ID" value="NZ_JAUQSY010000005.1"/>
</dbReference>
<dbReference type="Proteomes" id="UP001176429">
    <property type="component" value="Unassembled WGS sequence"/>
</dbReference>
<reference evidence="2" key="1">
    <citation type="submission" date="2023-07" db="EMBL/GenBank/DDBJ databases">
        <authorList>
            <person name="Kim M.K."/>
        </authorList>
    </citation>
    <scope>NUCLEOTIDE SEQUENCE</scope>
    <source>
        <strain evidence="2">ASUV-10-1</strain>
    </source>
</reference>
<evidence type="ECO:0000313" key="3">
    <source>
        <dbReference type="Proteomes" id="UP001176429"/>
    </source>
</evidence>
<accession>A0ABT9BCK3</accession>
<proteinExistence type="predicted"/>
<comment type="caution">
    <text evidence="2">The sequence shown here is derived from an EMBL/GenBank/DDBJ whole genome shotgun (WGS) entry which is preliminary data.</text>
</comment>
<name>A0ABT9BCK3_9BACT</name>
<dbReference type="EMBL" id="JAUQSY010000005">
    <property type="protein sequence ID" value="MDO7874737.1"/>
    <property type="molecule type" value="Genomic_DNA"/>
</dbReference>